<evidence type="ECO:0000313" key="4">
    <source>
        <dbReference type="Proteomes" id="UP000075476"/>
    </source>
</evidence>
<dbReference type="GO" id="GO:0032259">
    <property type="term" value="P:methylation"/>
    <property type="evidence" value="ECO:0007669"/>
    <property type="project" value="UniProtKB-KW"/>
</dbReference>
<dbReference type="CDD" id="cd02440">
    <property type="entry name" value="AdoMet_MTases"/>
    <property type="match status" value="1"/>
</dbReference>
<dbReference type="Pfam" id="PF13649">
    <property type="entry name" value="Methyltransf_25"/>
    <property type="match status" value="1"/>
</dbReference>
<evidence type="ECO:0000256" key="1">
    <source>
        <dbReference type="ARBA" id="ARBA00022679"/>
    </source>
</evidence>
<gene>
    <name evidence="3" type="ORF">AT268_33885</name>
</gene>
<dbReference type="InterPro" id="IPR041698">
    <property type="entry name" value="Methyltransf_25"/>
</dbReference>
<organism evidence="3 4">
    <name type="scientific">Bacillus cereus</name>
    <dbReference type="NCBI Taxonomy" id="1396"/>
    <lineage>
        <taxon>Bacteria</taxon>
        <taxon>Bacillati</taxon>
        <taxon>Bacillota</taxon>
        <taxon>Bacilli</taxon>
        <taxon>Bacillales</taxon>
        <taxon>Bacillaceae</taxon>
        <taxon>Bacillus</taxon>
        <taxon>Bacillus cereus group</taxon>
    </lineage>
</organism>
<keyword evidence="1" id="KW-0808">Transferase</keyword>
<dbReference type="GO" id="GO:0008168">
    <property type="term" value="F:methyltransferase activity"/>
    <property type="evidence" value="ECO:0007669"/>
    <property type="project" value="UniProtKB-KW"/>
</dbReference>
<dbReference type="AlphaFoldDB" id="A0A9X0MKH1"/>
<evidence type="ECO:0000313" key="3">
    <source>
        <dbReference type="EMBL" id="KXY51464.1"/>
    </source>
</evidence>
<dbReference type="Proteomes" id="UP000075476">
    <property type="component" value="Unassembled WGS sequence"/>
</dbReference>
<dbReference type="PANTHER" id="PTHR43861:SF2">
    <property type="entry name" value="CARBOXY-S-ADENOSYL-L-METHIONINE SYNTHASE"/>
    <property type="match status" value="1"/>
</dbReference>
<feature type="domain" description="Methyltransferase" evidence="2">
    <location>
        <begin position="49"/>
        <end position="143"/>
    </location>
</feature>
<accession>A0A9X0MKH1</accession>
<dbReference type="SUPFAM" id="SSF53335">
    <property type="entry name" value="S-adenosyl-L-methionine-dependent methyltransferases"/>
    <property type="match status" value="1"/>
</dbReference>
<dbReference type="InterPro" id="IPR029063">
    <property type="entry name" value="SAM-dependent_MTases_sf"/>
</dbReference>
<dbReference type="Gene3D" id="3.40.50.150">
    <property type="entry name" value="Vaccinia Virus protein VP39"/>
    <property type="match status" value="1"/>
</dbReference>
<evidence type="ECO:0000259" key="2">
    <source>
        <dbReference type="Pfam" id="PF13649"/>
    </source>
</evidence>
<keyword evidence="3" id="KW-0489">Methyltransferase</keyword>
<comment type="caution">
    <text evidence="3">The sequence shown here is derived from an EMBL/GenBank/DDBJ whole genome shotgun (WGS) entry which is preliminary data.</text>
</comment>
<protein>
    <submittedName>
        <fullName evidence="3">tRNA methyltransferase</fullName>
    </submittedName>
</protein>
<proteinExistence type="predicted"/>
<name>A0A9X0MKH1_BACCE</name>
<sequence>MQKVESWSFDEKVTKIFDEHVRQSIPSYEMLQDLICGIAQFFIVENGVVIDVGCSTGETIKQLKEVTPKTFRAFGLDTSQSMLEKAKEKLSTTEDVYLFDEDISKVVLPKADVIISCLTNPFISVDERKKHMKRLIAKLKKGGALIVVEKTYAKNSMHQDIFTQLHHDFKEQQGFSTQEIRNKDKSLRGVFRVSQVEENKRFLERKGMLVEEFFRCLHFVGYVGIKQA</sequence>
<dbReference type="EMBL" id="LOMO01000001">
    <property type="protein sequence ID" value="KXY51464.1"/>
    <property type="molecule type" value="Genomic_DNA"/>
</dbReference>
<dbReference type="RefSeq" id="WP_061662794.1">
    <property type="nucleotide sequence ID" value="NZ_LOMO01000001.1"/>
</dbReference>
<dbReference type="PANTHER" id="PTHR43861">
    <property type="entry name" value="TRANS-ACONITATE 2-METHYLTRANSFERASE-RELATED"/>
    <property type="match status" value="1"/>
</dbReference>
<reference evidence="3 4" key="1">
    <citation type="submission" date="2015-12" db="EMBL/GenBank/DDBJ databases">
        <title>Bacillus cereus Group isolate.</title>
        <authorList>
            <person name="Kovac J."/>
        </authorList>
    </citation>
    <scope>NUCLEOTIDE SEQUENCE [LARGE SCALE GENOMIC DNA]</scope>
    <source>
        <strain evidence="3 4">FSL K6-0073</strain>
    </source>
</reference>